<feature type="transmembrane region" description="Helical" evidence="1">
    <location>
        <begin position="670"/>
        <end position="694"/>
    </location>
</feature>
<proteinExistence type="predicted"/>
<sequence>MLELTVGYVSGFIALAIAVAQFWLPTILVFYVAGTLRDRESAATCCKQDTPVVVLAYDPMLRLITHTRLVVLSAVAGIVTPLGLYDVMESQRLGPGQFQYVSDTSGFGAGTSPRGMHDFSRFCFWDYGPVPCPYSNNTVIYSWNGTTHSSFVPQGISSKVAPLVKEIYSSGTKQSRTTVANYFDIEWRQVITRKDRDIDNGTAFSTGTFRQLDTLIFEETVKLVEGLIVDAKVGGVGFRNHTVPADLPSGGLWEEDILFVEPVSTCVDTNLTIDFTFTADSPNSIKDLVLTDRGGFVNLNKTYPYYDRKDPQANADLWGRAYKAAYINNAYTMMYLNVTNPSNSTYGDKAFSYINSDIGKKFPMRVSAGFSYNFGVSLTGYGDYLPFGMGLTTEEEIPEYPNPFNITRYNISSLATLLCSGSGPLNVANISNIYVGCGLLRGAPKRVDNGPPAIFERFSRWSSPLYSCAAALRATIKTVSFTINGASSMNGMAITSVLDKRYPTHDYPLWGVEDSGLSLHGFSPVWGLVSSAYEKFPNISLVRQPSLYLVGYSGPGADSLSGNSTTQNMPGSDFPILAMNAVLDFVDVSSSDWPFDLTGRSSISVFTRWQNLSSTPGGASTILDLLWTDIAASAVVGTKGVLGEGNRALGNDTATVHVKMMARRIKYRHAFGIPAFILLTMMALTTTMALFALLSGASSIDIYVDYVSGRVE</sequence>
<name>A0A428PM63_9HYPO</name>
<feature type="transmembrane region" description="Helical" evidence="1">
    <location>
        <begin position="12"/>
        <end position="33"/>
    </location>
</feature>
<dbReference type="EMBL" id="NKCL01000718">
    <property type="protein sequence ID" value="RSL54113.1"/>
    <property type="molecule type" value="Genomic_DNA"/>
</dbReference>
<keyword evidence="3" id="KW-1185">Reference proteome</keyword>
<evidence type="ECO:0000313" key="3">
    <source>
        <dbReference type="Proteomes" id="UP000287972"/>
    </source>
</evidence>
<reference evidence="2 3" key="1">
    <citation type="submission" date="2017-06" db="EMBL/GenBank/DDBJ databases">
        <title>Comparative genomic analysis of Ambrosia Fusariam Clade fungi.</title>
        <authorList>
            <person name="Stajich J.E."/>
            <person name="Carrillo J."/>
            <person name="Kijimoto T."/>
            <person name="Eskalen A."/>
            <person name="O'Donnell K."/>
            <person name="Kasson M."/>
        </authorList>
    </citation>
    <scope>NUCLEOTIDE SEQUENCE [LARGE SCALE GENOMIC DNA]</scope>
    <source>
        <strain evidence="2 3">NRRL62606</strain>
    </source>
</reference>
<gene>
    <name evidence="2" type="ORF">CEP51_014771</name>
</gene>
<evidence type="ECO:0000313" key="2">
    <source>
        <dbReference type="EMBL" id="RSL54113.1"/>
    </source>
</evidence>
<keyword evidence="1" id="KW-0812">Transmembrane</keyword>
<dbReference type="AlphaFoldDB" id="A0A428PM63"/>
<accession>A0A428PM63</accession>
<protein>
    <submittedName>
        <fullName evidence="2">Uncharacterized protein</fullName>
    </submittedName>
</protein>
<keyword evidence="1" id="KW-0472">Membrane</keyword>
<evidence type="ECO:0000256" key="1">
    <source>
        <dbReference type="SAM" id="Phobius"/>
    </source>
</evidence>
<comment type="caution">
    <text evidence="2">The sequence shown here is derived from an EMBL/GenBank/DDBJ whole genome shotgun (WGS) entry which is preliminary data.</text>
</comment>
<organism evidence="2 3">
    <name type="scientific">Fusarium floridanum</name>
    <dbReference type="NCBI Taxonomy" id="1325733"/>
    <lineage>
        <taxon>Eukaryota</taxon>
        <taxon>Fungi</taxon>
        <taxon>Dikarya</taxon>
        <taxon>Ascomycota</taxon>
        <taxon>Pezizomycotina</taxon>
        <taxon>Sordariomycetes</taxon>
        <taxon>Hypocreomycetidae</taxon>
        <taxon>Hypocreales</taxon>
        <taxon>Nectriaceae</taxon>
        <taxon>Fusarium</taxon>
        <taxon>Fusarium solani species complex</taxon>
    </lineage>
</organism>
<keyword evidence="1" id="KW-1133">Transmembrane helix</keyword>
<dbReference type="Proteomes" id="UP000287972">
    <property type="component" value="Unassembled WGS sequence"/>
</dbReference>